<dbReference type="OrthoDB" id="1845088at2759"/>
<gene>
    <name evidence="2" type="ORF">G2W53_039529</name>
</gene>
<name>A0A834SMT4_9FABA</name>
<feature type="compositionally biased region" description="Basic and acidic residues" evidence="1">
    <location>
        <begin position="234"/>
        <end position="246"/>
    </location>
</feature>
<evidence type="ECO:0000256" key="1">
    <source>
        <dbReference type="SAM" id="MobiDB-lite"/>
    </source>
</evidence>
<dbReference type="AlphaFoldDB" id="A0A834SMT4"/>
<accession>A0A834SMT4</accession>
<proteinExistence type="predicted"/>
<feature type="region of interest" description="Disordered" evidence="1">
    <location>
        <begin position="135"/>
        <end position="157"/>
    </location>
</feature>
<keyword evidence="3" id="KW-1185">Reference proteome</keyword>
<evidence type="ECO:0000313" key="3">
    <source>
        <dbReference type="Proteomes" id="UP000634136"/>
    </source>
</evidence>
<reference evidence="2" key="1">
    <citation type="submission" date="2020-09" db="EMBL/GenBank/DDBJ databases">
        <title>Genome-Enabled Discovery of Anthraquinone Biosynthesis in Senna tora.</title>
        <authorList>
            <person name="Kang S.-H."/>
            <person name="Pandey R.P."/>
            <person name="Lee C.-M."/>
            <person name="Sim J.-S."/>
            <person name="Jeong J.-T."/>
            <person name="Choi B.-S."/>
            <person name="Jung M."/>
            <person name="Ginzburg D."/>
            <person name="Zhao K."/>
            <person name="Won S.Y."/>
            <person name="Oh T.-J."/>
            <person name="Yu Y."/>
            <person name="Kim N.-H."/>
            <person name="Lee O.R."/>
            <person name="Lee T.-H."/>
            <person name="Bashyal P."/>
            <person name="Kim T.-S."/>
            <person name="Lee W.-H."/>
            <person name="Kawkins C."/>
            <person name="Kim C.-K."/>
            <person name="Kim J.S."/>
            <person name="Ahn B.O."/>
            <person name="Rhee S.Y."/>
            <person name="Sohng J.K."/>
        </authorList>
    </citation>
    <scope>NUCLEOTIDE SEQUENCE</scope>
    <source>
        <tissue evidence="2">Leaf</tissue>
    </source>
</reference>
<dbReference type="Proteomes" id="UP000634136">
    <property type="component" value="Unassembled WGS sequence"/>
</dbReference>
<dbReference type="PANTHER" id="PTHR47481">
    <property type="match status" value="1"/>
</dbReference>
<protein>
    <submittedName>
        <fullName evidence="2">Glutamate receptor</fullName>
    </submittedName>
</protein>
<dbReference type="PANTHER" id="PTHR47481:SF22">
    <property type="entry name" value="RETROTRANSPOSON GAG DOMAIN-CONTAINING PROTEIN"/>
    <property type="match status" value="1"/>
</dbReference>
<feature type="compositionally biased region" description="Polar residues" evidence="1">
    <location>
        <begin position="247"/>
        <end position="270"/>
    </location>
</feature>
<feature type="region of interest" description="Disordered" evidence="1">
    <location>
        <begin position="206"/>
        <end position="271"/>
    </location>
</feature>
<evidence type="ECO:0000313" key="2">
    <source>
        <dbReference type="EMBL" id="KAF7807368.1"/>
    </source>
</evidence>
<sequence length="338" mass="37028">MTIEVGAQLIHCKTAQSLWEGAIGLTCATTKSRVMMFKGELHQTQKNSLKMAEYLSQIKIISNQLALAGAPVSSDYLIFYTLNGLNAEYNPVREKLIDRDDLTWIDVTTTLLACEARIEQQNRFSTLSVQPSANSVQADSEAPKNANAITDRNPWRGSRFLDRRGASASNECIITFLISSNSFNSMASGSNKGSEGVEESWVRLNVSNHPTDPSESRETRGSMAGHTLQQSQEKVNESRDTQRDTRSSLGSSKNITNLGSKSSSSAQLDSHSPAIEFTSDAVQQNRQAQPPIRSMSQVTILGTVGYGPTTLPLRMCVAVFESDSICVGVCGQYSHYWE</sequence>
<dbReference type="EMBL" id="JAAIUW010000012">
    <property type="protein sequence ID" value="KAF7807368.1"/>
    <property type="molecule type" value="Genomic_DNA"/>
</dbReference>
<comment type="caution">
    <text evidence="2">The sequence shown here is derived from an EMBL/GenBank/DDBJ whole genome shotgun (WGS) entry which is preliminary data.</text>
</comment>
<keyword evidence="2" id="KW-0675">Receptor</keyword>
<organism evidence="2 3">
    <name type="scientific">Senna tora</name>
    <dbReference type="NCBI Taxonomy" id="362788"/>
    <lineage>
        <taxon>Eukaryota</taxon>
        <taxon>Viridiplantae</taxon>
        <taxon>Streptophyta</taxon>
        <taxon>Embryophyta</taxon>
        <taxon>Tracheophyta</taxon>
        <taxon>Spermatophyta</taxon>
        <taxon>Magnoliopsida</taxon>
        <taxon>eudicotyledons</taxon>
        <taxon>Gunneridae</taxon>
        <taxon>Pentapetalae</taxon>
        <taxon>rosids</taxon>
        <taxon>fabids</taxon>
        <taxon>Fabales</taxon>
        <taxon>Fabaceae</taxon>
        <taxon>Caesalpinioideae</taxon>
        <taxon>Cassia clade</taxon>
        <taxon>Senna</taxon>
    </lineage>
</organism>
<dbReference type="Pfam" id="PF14223">
    <property type="entry name" value="Retrotran_gag_2"/>
    <property type="match status" value="1"/>
</dbReference>